<keyword evidence="2" id="KW-0472">Membrane</keyword>
<dbReference type="PANTHER" id="PTHR35936">
    <property type="entry name" value="MEMBRANE-BOUND LYTIC MUREIN TRANSGLYCOSYLASE F"/>
    <property type="match status" value="1"/>
</dbReference>
<sequence>MLDGSGCASLRRWARHPAPFHLLMLLALNLMLVCIALLRTVRTSPSTHASSSLDRIVAARELRVGCPANYAPFALRQCAHADIVGSDVDEMASLAASLGARLEWVEVEWAELGASEAGSRFDIAVGGIDDTLSRRRHASFSQPTRAAEGKVAVARCGSSTLRMLAPAAGEAANLSALDDARVRVATNRGGTNEALVRSTFVQAAIVVVEANGEQFGRVLRGEVELTVTDLAEARMMAARHQGRLCYTELLTRSHKAYLLPRDDFMWKEYVDAWLSNRLSSGAASSNFEQWLSWFANKLEDNATCAPDGRP</sequence>
<dbReference type="AlphaFoldDB" id="A0AB34JCW3"/>
<gene>
    <name evidence="4" type="ORF">AB1Y20_003105</name>
</gene>
<keyword evidence="1" id="KW-0732">Signal</keyword>
<dbReference type="Gene3D" id="3.40.190.10">
    <property type="entry name" value="Periplasmic binding protein-like II"/>
    <property type="match status" value="2"/>
</dbReference>
<evidence type="ECO:0000256" key="2">
    <source>
        <dbReference type="SAM" id="Phobius"/>
    </source>
</evidence>
<protein>
    <recommendedName>
        <fullName evidence="3">Solute-binding protein family 3/N-terminal domain-containing protein</fullName>
    </recommendedName>
</protein>
<name>A0AB34JCW3_PRYPA</name>
<accession>A0AB34JCW3</accession>
<organism evidence="4 5">
    <name type="scientific">Prymnesium parvum</name>
    <name type="common">Toxic golden alga</name>
    <dbReference type="NCBI Taxonomy" id="97485"/>
    <lineage>
        <taxon>Eukaryota</taxon>
        <taxon>Haptista</taxon>
        <taxon>Haptophyta</taxon>
        <taxon>Prymnesiophyceae</taxon>
        <taxon>Prymnesiales</taxon>
        <taxon>Prymnesiaceae</taxon>
        <taxon>Prymnesium</taxon>
    </lineage>
</organism>
<dbReference type="Proteomes" id="UP001515480">
    <property type="component" value="Unassembled WGS sequence"/>
</dbReference>
<dbReference type="PANTHER" id="PTHR35936:SF19">
    <property type="entry name" value="AMINO-ACID-BINDING PROTEIN YXEM-RELATED"/>
    <property type="match status" value="1"/>
</dbReference>
<evidence type="ECO:0000313" key="5">
    <source>
        <dbReference type="Proteomes" id="UP001515480"/>
    </source>
</evidence>
<keyword evidence="2" id="KW-0812">Transmembrane</keyword>
<proteinExistence type="predicted"/>
<feature type="domain" description="Solute-binding protein family 3/N-terminal" evidence="3">
    <location>
        <begin position="61"/>
        <end position="294"/>
    </location>
</feature>
<dbReference type="InterPro" id="IPR001638">
    <property type="entry name" value="Solute-binding_3/MltF_N"/>
</dbReference>
<dbReference type="SMART" id="SM00062">
    <property type="entry name" value="PBPb"/>
    <property type="match status" value="1"/>
</dbReference>
<dbReference type="Pfam" id="PF00497">
    <property type="entry name" value="SBP_bac_3"/>
    <property type="match status" value="1"/>
</dbReference>
<dbReference type="SUPFAM" id="SSF53850">
    <property type="entry name" value="Periplasmic binding protein-like II"/>
    <property type="match status" value="1"/>
</dbReference>
<keyword evidence="5" id="KW-1185">Reference proteome</keyword>
<reference evidence="4 5" key="1">
    <citation type="journal article" date="2024" name="Science">
        <title>Giant polyketide synthase enzymes in the biosynthesis of giant marine polyether toxins.</title>
        <authorList>
            <person name="Fallon T.R."/>
            <person name="Shende V.V."/>
            <person name="Wierzbicki I.H."/>
            <person name="Pendleton A.L."/>
            <person name="Watervoot N.F."/>
            <person name="Auber R.P."/>
            <person name="Gonzalez D.J."/>
            <person name="Wisecaver J.H."/>
            <person name="Moore B.S."/>
        </authorList>
    </citation>
    <scope>NUCLEOTIDE SEQUENCE [LARGE SCALE GENOMIC DNA]</scope>
    <source>
        <strain evidence="4 5">12B1</strain>
    </source>
</reference>
<dbReference type="EMBL" id="JBGBPQ010000010">
    <property type="protein sequence ID" value="KAL1518828.1"/>
    <property type="molecule type" value="Genomic_DNA"/>
</dbReference>
<evidence type="ECO:0000259" key="3">
    <source>
        <dbReference type="SMART" id="SM00062"/>
    </source>
</evidence>
<feature type="transmembrane region" description="Helical" evidence="2">
    <location>
        <begin position="20"/>
        <end position="38"/>
    </location>
</feature>
<comment type="caution">
    <text evidence="4">The sequence shown here is derived from an EMBL/GenBank/DDBJ whole genome shotgun (WGS) entry which is preliminary data.</text>
</comment>
<evidence type="ECO:0000313" key="4">
    <source>
        <dbReference type="EMBL" id="KAL1518828.1"/>
    </source>
</evidence>
<keyword evidence="2" id="KW-1133">Transmembrane helix</keyword>
<evidence type="ECO:0000256" key="1">
    <source>
        <dbReference type="ARBA" id="ARBA00022729"/>
    </source>
</evidence>